<proteinExistence type="predicted"/>
<evidence type="ECO:0000313" key="4">
    <source>
        <dbReference type="Proteomes" id="UP000054324"/>
    </source>
</evidence>
<gene>
    <name evidence="3" type="ORF">T265_05396</name>
</gene>
<dbReference type="GeneID" id="20319578"/>
<protein>
    <recommendedName>
        <fullName evidence="2">RMI1 N-terminal domain-containing protein</fullName>
    </recommendedName>
</protein>
<dbReference type="CTD" id="20319578"/>
<feature type="domain" description="RMI1 N-terminal" evidence="2">
    <location>
        <begin position="68"/>
        <end position="113"/>
    </location>
</feature>
<reference evidence="3 4" key="1">
    <citation type="submission" date="2013-11" db="EMBL/GenBank/DDBJ databases">
        <title>Opisthorchis viverrini - life in the bile duct.</title>
        <authorList>
            <person name="Young N.D."/>
            <person name="Nagarajan N."/>
            <person name="Lin S.J."/>
            <person name="Korhonen P.K."/>
            <person name="Jex A.R."/>
            <person name="Hall R.S."/>
            <person name="Safavi-Hemami H."/>
            <person name="Kaewkong W."/>
            <person name="Bertrand D."/>
            <person name="Gao S."/>
            <person name="Seet Q."/>
            <person name="Wongkham S."/>
            <person name="Teh B.T."/>
            <person name="Wongkham C."/>
            <person name="Intapan P.M."/>
            <person name="Maleewong W."/>
            <person name="Yang X."/>
            <person name="Hu M."/>
            <person name="Wang Z."/>
            <person name="Hofmann A."/>
            <person name="Sternberg P.W."/>
            <person name="Tan P."/>
            <person name="Wang J."/>
            <person name="Gasser R.B."/>
        </authorList>
    </citation>
    <scope>NUCLEOTIDE SEQUENCE [LARGE SCALE GENOMIC DNA]</scope>
</reference>
<dbReference type="Gene3D" id="1.10.8.1020">
    <property type="entry name" value="RecQ-mediated genome instability protein 1, N-terminal domain"/>
    <property type="match status" value="1"/>
</dbReference>
<evidence type="ECO:0000259" key="2">
    <source>
        <dbReference type="Pfam" id="PF21000"/>
    </source>
</evidence>
<dbReference type="GO" id="GO:0016604">
    <property type="term" value="C:nuclear body"/>
    <property type="evidence" value="ECO:0007669"/>
    <property type="project" value="TreeGrafter"/>
</dbReference>
<dbReference type="OrthoDB" id="341511at2759"/>
<dbReference type="GO" id="GO:0000724">
    <property type="term" value="P:double-strand break repair via homologous recombination"/>
    <property type="evidence" value="ECO:0007669"/>
    <property type="project" value="TreeGrafter"/>
</dbReference>
<evidence type="ECO:0000313" key="3">
    <source>
        <dbReference type="EMBL" id="KER27579.1"/>
    </source>
</evidence>
<dbReference type="Gene3D" id="2.40.50.770">
    <property type="entry name" value="RecQ-mediated genome instability protein Rmi1, C-terminal domain"/>
    <property type="match status" value="1"/>
</dbReference>
<feature type="compositionally biased region" description="Polar residues" evidence="1">
    <location>
        <begin position="430"/>
        <end position="444"/>
    </location>
</feature>
<dbReference type="STRING" id="6198.A0A075AFC4"/>
<evidence type="ECO:0000256" key="1">
    <source>
        <dbReference type="SAM" id="MobiDB-lite"/>
    </source>
</evidence>
<dbReference type="KEGG" id="ovi:T265_05396"/>
<dbReference type="InterPro" id="IPR049363">
    <property type="entry name" value="RMI1_N"/>
</dbReference>
<dbReference type="EMBL" id="KL596719">
    <property type="protein sequence ID" value="KER27579.1"/>
    <property type="molecule type" value="Genomic_DNA"/>
</dbReference>
<dbReference type="RefSeq" id="XP_009168658.1">
    <property type="nucleotide sequence ID" value="XM_009170394.1"/>
</dbReference>
<dbReference type="Pfam" id="PF21000">
    <property type="entry name" value="RMI1_N_N"/>
    <property type="match status" value="1"/>
</dbReference>
<dbReference type="InterPro" id="IPR044881">
    <property type="entry name" value="RMI1_N_N_sf"/>
</dbReference>
<sequence length="582" mass="62819">MGCAGLVAFSVYQLTDFLKEPSSPDDAKPGNEPGACPIMVAIVPFIRSLSNMDDSVAELNRWLVDQAIHVPDGWVEACVQWLVEEHGGLHACNQLTMSDWCQLIYEQWLHTDLHQLACAVLPESAERTVTTSDYRSRTSSLAMKLEGELCLQGIFISIPQVVGLFNVGDSYYGQLRHNEGNLSANIPPLDNLDADLGADPDLTQMTQAVSQYNTLGWNSQYNSGQHAANSSCKSYALFLTDGLTQIKAVEFGSLVRTGRFAGQRVLSVDELNRRLRPGVKVRLRGPLTLRNNVLLLPAGAIDTLGHPQLQVLGGEVDEVLTGQTGNLMYQLGVFLARKLNISLPDDGTLPAGFPRVTQLGGRTTADSADTTTEREMTAHDDHAPVVPMVQLVASSSGGQALEPWDNDDEALLKSFEQLMSSSSSQVSKSDFNQPETKPCSQLNSAVADAPSAPNVDDSWEQTDISLEVDPDVLASAFDELESANLVNKPCEFTSPDRPDPTPSPTPAAKQGASTRKNLGVKSSLRQTVLNVTAEKPAVSNTDITTTARVSRENQIDLQMSVVLVVVVVVVKGNACAFDCVPC</sequence>
<feature type="region of interest" description="Disordered" evidence="1">
    <location>
        <begin position="489"/>
        <end position="516"/>
    </location>
</feature>
<accession>A0A075AFC4</accession>
<feature type="region of interest" description="Disordered" evidence="1">
    <location>
        <begin position="423"/>
        <end position="457"/>
    </location>
</feature>
<dbReference type="PANTHER" id="PTHR14790:SF15">
    <property type="entry name" value="RECQ-MEDIATED GENOME INSTABILITY PROTEIN 1"/>
    <property type="match status" value="1"/>
</dbReference>
<dbReference type="GO" id="GO:0031422">
    <property type="term" value="C:RecQ family helicase-topoisomerase III complex"/>
    <property type="evidence" value="ECO:0007669"/>
    <property type="project" value="TreeGrafter"/>
</dbReference>
<name>A0A075AFC4_OPIVI</name>
<dbReference type="Proteomes" id="UP000054324">
    <property type="component" value="Unassembled WGS sequence"/>
</dbReference>
<dbReference type="AlphaFoldDB" id="A0A075AFC4"/>
<keyword evidence="4" id="KW-1185">Reference proteome</keyword>
<organism evidence="3 4">
    <name type="scientific">Opisthorchis viverrini</name>
    <name type="common">Southeast Asian liver fluke</name>
    <dbReference type="NCBI Taxonomy" id="6198"/>
    <lineage>
        <taxon>Eukaryota</taxon>
        <taxon>Metazoa</taxon>
        <taxon>Spiralia</taxon>
        <taxon>Lophotrochozoa</taxon>
        <taxon>Platyhelminthes</taxon>
        <taxon>Trematoda</taxon>
        <taxon>Digenea</taxon>
        <taxon>Opisthorchiida</taxon>
        <taxon>Opisthorchiata</taxon>
        <taxon>Opisthorchiidae</taxon>
        <taxon>Opisthorchis</taxon>
    </lineage>
</organism>
<dbReference type="InterPro" id="IPR042470">
    <property type="entry name" value="RMI1_N_C_sf"/>
</dbReference>
<dbReference type="PANTHER" id="PTHR14790">
    <property type="entry name" value="RECQ-MEDIATED GENOME INSTABILITY PROTEIN 1 RMI1"/>
    <property type="match status" value="1"/>
</dbReference>
<dbReference type="GO" id="GO:0000712">
    <property type="term" value="P:resolution of meiotic recombination intermediates"/>
    <property type="evidence" value="ECO:0007669"/>
    <property type="project" value="TreeGrafter"/>
</dbReference>